<reference evidence="2" key="1">
    <citation type="journal article" date="2014" name="Nat. Commun.">
        <title>Genome sequence of mungbean and insights into evolution within Vigna species.</title>
        <authorList>
            <person name="Kang Y.J."/>
            <person name="Kim S.K."/>
            <person name="Kim M.Y."/>
            <person name="Lestari P."/>
            <person name="Kim K.H."/>
            <person name="Ha B.K."/>
            <person name="Jun T.H."/>
            <person name="Hwang W.J."/>
            <person name="Lee T."/>
            <person name="Lee J."/>
            <person name="Shim S."/>
            <person name="Yoon M.Y."/>
            <person name="Jang Y.E."/>
            <person name="Han K.S."/>
            <person name="Taeprayoon P."/>
            <person name="Yoon N."/>
            <person name="Somta P."/>
            <person name="Tanya P."/>
            <person name="Kim K.S."/>
            <person name="Gwag J.G."/>
            <person name="Moon J.K."/>
            <person name="Lee Y.H."/>
            <person name="Park B.S."/>
            <person name="Bombarely A."/>
            <person name="Doyle J.J."/>
            <person name="Jackson S.A."/>
            <person name="Schafleitner R."/>
            <person name="Srinives P."/>
            <person name="Varshney R.K."/>
            <person name="Lee S.H."/>
        </authorList>
    </citation>
    <scope>NUCLEOTIDE SEQUENCE [LARGE SCALE GENOMIC DNA]</scope>
    <source>
        <strain evidence="2">cv. VC1973A</strain>
    </source>
</reference>
<dbReference type="Pfam" id="PF07734">
    <property type="entry name" value="FBA_1"/>
    <property type="match status" value="1"/>
</dbReference>
<dbReference type="PANTHER" id="PTHR31672">
    <property type="entry name" value="BNACNNG10540D PROTEIN"/>
    <property type="match status" value="1"/>
</dbReference>
<dbReference type="SMART" id="SM00256">
    <property type="entry name" value="FBOX"/>
    <property type="match status" value="1"/>
</dbReference>
<accession>A0A1S3UN23</accession>
<keyword evidence="2" id="KW-1185">Reference proteome</keyword>
<feature type="domain" description="F-box" evidence="1">
    <location>
        <begin position="24"/>
        <end position="71"/>
    </location>
</feature>
<dbReference type="CDD" id="cd22157">
    <property type="entry name" value="F-box_AtFBW1-like"/>
    <property type="match status" value="1"/>
</dbReference>
<dbReference type="Proteomes" id="UP000087766">
    <property type="component" value="Chromosome 7"/>
</dbReference>
<dbReference type="Pfam" id="PF00646">
    <property type="entry name" value="F-box"/>
    <property type="match status" value="1"/>
</dbReference>
<dbReference type="OrthoDB" id="591557at2759"/>
<dbReference type="GeneID" id="106767082"/>
<dbReference type="Gene3D" id="1.20.1280.50">
    <property type="match status" value="1"/>
</dbReference>
<evidence type="ECO:0000313" key="3">
    <source>
        <dbReference type="RefSeq" id="XP_014507390.1"/>
    </source>
</evidence>
<dbReference type="InterPro" id="IPR050796">
    <property type="entry name" value="SCF_F-box_component"/>
</dbReference>
<dbReference type="PROSITE" id="PS50181">
    <property type="entry name" value="FBOX"/>
    <property type="match status" value="1"/>
</dbReference>
<evidence type="ECO:0000259" key="1">
    <source>
        <dbReference type="PROSITE" id="PS50181"/>
    </source>
</evidence>
<dbReference type="NCBIfam" id="TIGR01640">
    <property type="entry name" value="F_box_assoc_1"/>
    <property type="match status" value="1"/>
</dbReference>
<dbReference type="KEGG" id="vra:106767082"/>
<dbReference type="InterPro" id="IPR036047">
    <property type="entry name" value="F-box-like_dom_sf"/>
</dbReference>
<dbReference type="AlphaFoldDB" id="A0A1S3UN23"/>
<name>A0A1S3UN23_VIGRR</name>
<dbReference type="PANTHER" id="PTHR31672:SF13">
    <property type="entry name" value="F-BOX PROTEIN CPR30-LIKE"/>
    <property type="match status" value="1"/>
</dbReference>
<dbReference type="InterPro" id="IPR011043">
    <property type="entry name" value="Gal_Oxase/kelch_b-propeller"/>
</dbReference>
<dbReference type="InterPro" id="IPR017451">
    <property type="entry name" value="F-box-assoc_interact_dom"/>
</dbReference>
<dbReference type="SUPFAM" id="SSF50965">
    <property type="entry name" value="Galactose oxidase, central domain"/>
    <property type="match status" value="1"/>
</dbReference>
<dbReference type="InterPro" id="IPR001810">
    <property type="entry name" value="F-box_dom"/>
</dbReference>
<proteinExistence type="predicted"/>
<organism evidence="2 3">
    <name type="scientific">Vigna radiata var. radiata</name>
    <name type="common">Mung bean</name>
    <name type="synonym">Phaseolus aureus</name>
    <dbReference type="NCBI Taxonomy" id="3916"/>
    <lineage>
        <taxon>Eukaryota</taxon>
        <taxon>Viridiplantae</taxon>
        <taxon>Streptophyta</taxon>
        <taxon>Embryophyta</taxon>
        <taxon>Tracheophyta</taxon>
        <taxon>Spermatophyta</taxon>
        <taxon>Magnoliopsida</taxon>
        <taxon>eudicotyledons</taxon>
        <taxon>Gunneridae</taxon>
        <taxon>Pentapetalae</taxon>
        <taxon>rosids</taxon>
        <taxon>fabids</taxon>
        <taxon>Fabales</taxon>
        <taxon>Fabaceae</taxon>
        <taxon>Papilionoideae</taxon>
        <taxon>50 kb inversion clade</taxon>
        <taxon>NPAAA clade</taxon>
        <taxon>indigoferoid/millettioid clade</taxon>
        <taxon>Phaseoleae</taxon>
        <taxon>Vigna</taxon>
    </lineage>
</organism>
<gene>
    <name evidence="3" type="primary">LOC106767082</name>
</gene>
<dbReference type="RefSeq" id="XP_014507390.1">
    <property type="nucleotide sequence ID" value="XM_014651904.2"/>
</dbReference>
<evidence type="ECO:0000313" key="2">
    <source>
        <dbReference type="Proteomes" id="UP000087766"/>
    </source>
</evidence>
<sequence length="392" mass="44058">MMHAEQWKKSKMKGYRSKRVRRRNITTVLLPRDLIIKVLLRLPVKSLVRFKSVCKSWFSLISDPHFAISHFELAAACTERLLLFEPTGTEVRSIDFNAPLHDDSASVTLNLNFLPPGSYGDLVLGSCRGFVLLQGGQSLCLWNPSTGIHKQVCDSPIVSSAMDVMFCTFLYGFGYDPSTDDYLVVQASYDVNLDPETRVEFFSVRANAWKEIEGIHLSYMNCGDDARTGSLLNGAIHWLAYRYDASMNVIVAFDLTERSFSEILLPEGFDCQFDFCHLAVLGGFLCVHLVGCDECPPEIWVMKEYKIQSSWSKKSVDVAFDKIPIEWFKLICSTKSGDIVGTDGYNGLVKCNSEGELLEHRSYSDGRGSSQMIVYSESLLSLPYDGDQAEED</sequence>
<dbReference type="STRING" id="3916.A0A1S3UN23"/>
<reference evidence="3" key="2">
    <citation type="submission" date="2025-08" db="UniProtKB">
        <authorList>
            <consortium name="RefSeq"/>
        </authorList>
    </citation>
    <scope>IDENTIFICATION</scope>
    <source>
        <tissue evidence="3">Leaf</tissue>
    </source>
</reference>
<protein>
    <submittedName>
        <fullName evidence="3">F-box/kelch-repeat protein At3g06240-like</fullName>
    </submittedName>
</protein>
<dbReference type="InterPro" id="IPR006527">
    <property type="entry name" value="F-box-assoc_dom_typ1"/>
</dbReference>
<dbReference type="SUPFAM" id="SSF81383">
    <property type="entry name" value="F-box domain"/>
    <property type="match status" value="1"/>
</dbReference>